<dbReference type="InParanoid" id="A0A0C3PMC2"/>
<evidence type="ECO:0000313" key="3">
    <source>
        <dbReference type="Proteomes" id="UP000054217"/>
    </source>
</evidence>
<accession>A0A0C3PMC2</accession>
<evidence type="ECO:0000313" key="2">
    <source>
        <dbReference type="EMBL" id="KIO09479.1"/>
    </source>
</evidence>
<dbReference type="AlphaFoldDB" id="A0A0C3PMC2"/>
<name>A0A0C3PMC2_PISTI</name>
<gene>
    <name evidence="2" type="ORF">M404DRAFT_996326</name>
</gene>
<dbReference type="EMBL" id="KN831954">
    <property type="protein sequence ID" value="KIO09479.1"/>
    <property type="molecule type" value="Genomic_DNA"/>
</dbReference>
<feature type="compositionally biased region" description="Pro residues" evidence="1">
    <location>
        <begin position="1"/>
        <end position="11"/>
    </location>
</feature>
<protein>
    <submittedName>
        <fullName evidence="2">Uncharacterized protein</fullName>
    </submittedName>
</protein>
<sequence>MIPPEPRPTPTPSHGCTPHELPQLPSSVLDDSDAPVSMVLISMSLYSPWINTAGDSLSQTLTGARRAAHVYKMLSFFSYITHLPFIITSRTPLS</sequence>
<dbReference type="Proteomes" id="UP000054217">
    <property type="component" value="Unassembled WGS sequence"/>
</dbReference>
<feature type="region of interest" description="Disordered" evidence="1">
    <location>
        <begin position="1"/>
        <end position="27"/>
    </location>
</feature>
<dbReference type="HOGENOM" id="CLU_2387050_0_0_1"/>
<reference evidence="3" key="2">
    <citation type="submission" date="2015-01" db="EMBL/GenBank/DDBJ databases">
        <title>Evolutionary Origins and Diversification of the Mycorrhizal Mutualists.</title>
        <authorList>
            <consortium name="DOE Joint Genome Institute"/>
            <consortium name="Mycorrhizal Genomics Consortium"/>
            <person name="Kohler A."/>
            <person name="Kuo A."/>
            <person name="Nagy L.G."/>
            <person name="Floudas D."/>
            <person name="Copeland A."/>
            <person name="Barry K.W."/>
            <person name="Cichocki N."/>
            <person name="Veneault-Fourrey C."/>
            <person name="LaButti K."/>
            <person name="Lindquist E.A."/>
            <person name="Lipzen A."/>
            <person name="Lundell T."/>
            <person name="Morin E."/>
            <person name="Murat C."/>
            <person name="Riley R."/>
            <person name="Ohm R."/>
            <person name="Sun H."/>
            <person name="Tunlid A."/>
            <person name="Henrissat B."/>
            <person name="Grigoriev I.V."/>
            <person name="Hibbett D.S."/>
            <person name="Martin F."/>
        </authorList>
    </citation>
    <scope>NUCLEOTIDE SEQUENCE [LARGE SCALE GENOMIC DNA]</scope>
    <source>
        <strain evidence="3">Marx 270</strain>
    </source>
</reference>
<organism evidence="2 3">
    <name type="scientific">Pisolithus tinctorius Marx 270</name>
    <dbReference type="NCBI Taxonomy" id="870435"/>
    <lineage>
        <taxon>Eukaryota</taxon>
        <taxon>Fungi</taxon>
        <taxon>Dikarya</taxon>
        <taxon>Basidiomycota</taxon>
        <taxon>Agaricomycotina</taxon>
        <taxon>Agaricomycetes</taxon>
        <taxon>Agaricomycetidae</taxon>
        <taxon>Boletales</taxon>
        <taxon>Sclerodermatineae</taxon>
        <taxon>Pisolithaceae</taxon>
        <taxon>Pisolithus</taxon>
    </lineage>
</organism>
<proteinExistence type="predicted"/>
<evidence type="ECO:0000256" key="1">
    <source>
        <dbReference type="SAM" id="MobiDB-lite"/>
    </source>
</evidence>
<keyword evidence="3" id="KW-1185">Reference proteome</keyword>
<reference evidence="2 3" key="1">
    <citation type="submission" date="2014-04" db="EMBL/GenBank/DDBJ databases">
        <authorList>
            <consortium name="DOE Joint Genome Institute"/>
            <person name="Kuo A."/>
            <person name="Kohler A."/>
            <person name="Costa M.D."/>
            <person name="Nagy L.G."/>
            <person name="Floudas D."/>
            <person name="Copeland A."/>
            <person name="Barry K.W."/>
            <person name="Cichocki N."/>
            <person name="Veneault-Fourrey C."/>
            <person name="LaButti K."/>
            <person name="Lindquist E.A."/>
            <person name="Lipzen A."/>
            <person name="Lundell T."/>
            <person name="Morin E."/>
            <person name="Murat C."/>
            <person name="Sun H."/>
            <person name="Tunlid A."/>
            <person name="Henrissat B."/>
            <person name="Grigoriev I.V."/>
            <person name="Hibbett D.S."/>
            <person name="Martin F."/>
            <person name="Nordberg H.P."/>
            <person name="Cantor M.N."/>
            <person name="Hua S.X."/>
        </authorList>
    </citation>
    <scope>NUCLEOTIDE SEQUENCE [LARGE SCALE GENOMIC DNA]</scope>
    <source>
        <strain evidence="2 3">Marx 270</strain>
    </source>
</reference>